<accession>A0A937KCQ0</accession>
<feature type="transmembrane region" description="Helical" evidence="6">
    <location>
        <begin position="268"/>
        <end position="289"/>
    </location>
</feature>
<dbReference type="Proteomes" id="UP000614216">
    <property type="component" value="Unassembled WGS sequence"/>
</dbReference>
<feature type="transmembrane region" description="Helical" evidence="6">
    <location>
        <begin position="12"/>
        <end position="39"/>
    </location>
</feature>
<keyword evidence="5 6" id="KW-0472">Membrane</keyword>
<feature type="transmembrane region" description="Helical" evidence="6">
    <location>
        <begin position="402"/>
        <end position="423"/>
    </location>
</feature>
<dbReference type="PANTHER" id="PTHR30619:SF1">
    <property type="entry name" value="RECOMBINATION PROTEIN 2"/>
    <property type="match status" value="1"/>
</dbReference>
<evidence type="ECO:0000256" key="2">
    <source>
        <dbReference type="ARBA" id="ARBA00022475"/>
    </source>
</evidence>
<keyword evidence="3 6" id="KW-0812">Transmembrane</keyword>
<dbReference type="AlphaFoldDB" id="A0A937KCQ0"/>
<evidence type="ECO:0000313" key="10">
    <source>
        <dbReference type="Proteomes" id="UP000614216"/>
    </source>
</evidence>
<dbReference type="InterPro" id="IPR052159">
    <property type="entry name" value="Competence_DNA_uptake"/>
</dbReference>
<feature type="transmembrane region" description="Helical" evidence="6">
    <location>
        <begin position="45"/>
        <end position="64"/>
    </location>
</feature>
<evidence type="ECO:0000256" key="6">
    <source>
        <dbReference type="SAM" id="Phobius"/>
    </source>
</evidence>
<feature type="domain" description="ComEC/Rec2-related protein" evidence="7">
    <location>
        <begin position="247"/>
        <end position="512"/>
    </location>
</feature>
<feature type="transmembrane region" description="Helical" evidence="6">
    <location>
        <begin position="494"/>
        <end position="515"/>
    </location>
</feature>
<dbReference type="Pfam" id="PF13567">
    <property type="entry name" value="DUF4131"/>
    <property type="match status" value="1"/>
</dbReference>
<dbReference type="GO" id="GO:0005886">
    <property type="term" value="C:plasma membrane"/>
    <property type="evidence" value="ECO:0007669"/>
    <property type="project" value="UniProtKB-SubCell"/>
</dbReference>
<sequence>MLALKKTIFGRVLHWIPYAFVRITASFIAGVLMGIFFGSTDLGNGAFWVGVAIVILYILVFFILKKNFFSTHHLIAMVGFVAVFLLGYLRVGQEDQRWHSEHIVHHINSTTYYVATLQDPGEERLKTIRYKAEVRGYKQAGQWQKALGKIYLYVDKSSQLKYGDQLLVKGAPQAVRPPQNPGEFDYKRFLTFKSIYHQHFLRQGDYQVIGNIQNPVWAMAYRLRAGAADILEESIGAGRELGIVQALVLGIKDDLDDTTQDAYAASGAMHVLAVSGLHVGIIYGIVFFLLGRFQSTKRGRWVVAVVCILVLWFYAMITGFSPSVLRAVTMFTFIIVGQVSGRDSNIYNTMAVSAFCLLMYDPYLIMSLGFQLSYLAVLGIVYVQPKVYQLHVFDHLIPDKLWALTSVALAAQLATVPLCLLYFHQFPTYFFLSNIIVIPGATLTLCLGLGVLAFGFIDTLATGLGWVLKWCVLGMNEVVFAIRELPFSQITEVSISGIEATMIFGIIVSFLIFFHYKNMSYAWSALAFAVVFSVSHTIRLLGISDKVTVYNISGHTAVDFIAQGESFLYTDPDFEITDGKVGYHIQPNHLLSEISSVHWVQQESTAWVKTINNVHMAHFKNNSFVILDQPVGKTMDLKNPLSVGYVLVCKRFDKDLAWIKNNFVFKRIILDGSLSWYQAKGFKREAEELALSYYSVYDEGAYEIELN</sequence>
<dbReference type="PANTHER" id="PTHR30619">
    <property type="entry name" value="DNA INTERNALIZATION/COMPETENCE PROTEIN COMEC/REC2"/>
    <property type="match status" value="1"/>
</dbReference>
<proteinExistence type="predicted"/>
<dbReference type="InterPro" id="IPR025405">
    <property type="entry name" value="DUF4131"/>
</dbReference>
<name>A0A937KCQ0_9BACT</name>
<feature type="transmembrane region" description="Helical" evidence="6">
    <location>
        <begin position="71"/>
        <end position="89"/>
    </location>
</feature>
<gene>
    <name evidence="9" type="ORF">JMN32_18780</name>
</gene>
<comment type="subcellular location">
    <subcellularLocation>
        <location evidence="1">Cell membrane</location>
        <topology evidence="1">Multi-pass membrane protein</topology>
    </subcellularLocation>
</comment>
<feature type="transmembrane region" description="Helical" evidence="6">
    <location>
        <begin position="362"/>
        <end position="382"/>
    </location>
</feature>
<feature type="transmembrane region" description="Helical" evidence="6">
    <location>
        <begin position="301"/>
        <end position="317"/>
    </location>
</feature>
<keyword evidence="4 6" id="KW-1133">Transmembrane helix</keyword>
<feature type="domain" description="DUF4131" evidence="8">
    <location>
        <begin position="46"/>
        <end position="205"/>
    </location>
</feature>
<feature type="transmembrane region" description="Helical" evidence="6">
    <location>
        <begin position="435"/>
        <end position="457"/>
    </location>
</feature>
<reference evidence="9" key="1">
    <citation type="submission" date="2021-01" db="EMBL/GenBank/DDBJ databases">
        <title>Fulvivirga kasyanovii gen. nov., sp nov., a novel member of the phylum Bacteroidetes isolated from seawater in a mussel farm.</title>
        <authorList>
            <person name="Zhao L.-H."/>
            <person name="Wang Z.-J."/>
        </authorList>
    </citation>
    <scope>NUCLEOTIDE SEQUENCE</scope>
    <source>
        <strain evidence="9">29W222</strain>
    </source>
</reference>
<evidence type="ECO:0000313" key="9">
    <source>
        <dbReference type="EMBL" id="MBL6448366.1"/>
    </source>
</evidence>
<comment type="caution">
    <text evidence="9">The sequence shown here is derived from an EMBL/GenBank/DDBJ whole genome shotgun (WGS) entry which is preliminary data.</text>
</comment>
<keyword evidence="10" id="KW-1185">Reference proteome</keyword>
<dbReference type="EMBL" id="JAEUGD010000061">
    <property type="protein sequence ID" value="MBL6448366.1"/>
    <property type="molecule type" value="Genomic_DNA"/>
</dbReference>
<keyword evidence="2" id="KW-1003">Cell membrane</keyword>
<evidence type="ECO:0000256" key="3">
    <source>
        <dbReference type="ARBA" id="ARBA00022692"/>
    </source>
</evidence>
<organism evidence="9 10">
    <name type="scientific">Fulvivirga marina</name>
    <dbReference type="NCBI Taxonomy" id="2494733"/>
    <lineage>
        <taxon>Bacteria</taxon>
        <taxon>Pseudomonadati</taxon>
        <taxon>Bacteroidota</taxon>
        <taxon>Cytophagia</taxon>
        <taxon>Cytophagales</taxon>
        <taxon>Fulvivirgaceae</taxon>
        <taxon>Fulvivirga</taxon>
    </lineage>
</organism>
<dbReference type="Pfam" id="PF03772">
    <property type="entry name" value="Competence"/>
    <property type="match status" value="1"/>
</dbReference>
<evidence type="ECO:0000256" key="4">
    <source>
        <dbReference type="ARBA" id="ARBA00022989"/>
    </source>
</evidence>
<dbReference type="InterPro" id="IPR004477">
    <property type="entry name" value="ComEC_N"/>
</dbReference>
<feature type="transmembrane region" description="Helical" evidence="6">
    <location>
        <begin position="323"/>
        <end position="341"/>
    </location>
</feature>
<evidence type="ECO:0000256" key="1">
    <source>
        <dbReference type="ARBA" id="ARBA00004651"/>
    </source>
</evidence>
<dbReference type="RefSeq" id="WP_202857903.1">
    <property type="nucleotide sequence ID" value="NZ_JAEUGD010000061.1"/>
</dbReference>
<evidence type="ECO:0000256" key="5">
    <source>
        <dbReference type="ARBA" id="ARBA00023136"/>
    </source>
</evidence>
<evidence type="ECO:0000259" key="8">
    <source>
        <dbReference type="Pfam" id="PF13567"/>
    </source>
</evidence>
<evidence type="ECO:0000259" key="7">
    <source>
        <dbReference type="Pfam" id="PF03772"/>
    </source>
</evidence>
<dbReference type="NCBIfam" id="TIGR00360">
    <property type="entry name" value="ComEC_N-term"/>
    <property type="match status" value="1"/>
</dbReference>
<feature type="transmembrane region" description="Helical" evidence="6">
    <location>
        <begin position="521"/>
        <end position="541"/>
    </location>
</feature>
<protein>
    <submittedName>
        <fullName evidence="9">ComEC/Rec2 family competence protein</fullName>
    </submittedName>
</protein>